<evidence type="ECO:0000313" key="4">
    <source>
        <dbReference type="EMBL" id="RSL16816.1"/>
    </source>
</evidence>
<dbReference type="GO" id="GO:0006629">
    <property type="term" value="P:lipid metabolic process"/>
    <property type="evidence" value="ECO:0007669"/>
    <property type="project" value="InterPro"/>
</dbReference>
<dbReference type="Proteomes" id="UP000269669">
    <property type="component" value="Unassembled WGS sequence"/>
</dbReference>
<feature type="signal peptide" evidence="2">
    <location>
        <begin position="1"/>
        <end position="23"/>
    </location>
</feature>
<dbReference type="Pfam" id="PF03009">
    <property type="entry name" value="GDPD"/>
    <property type="match status" value="2"/>
</dbReference>
<proteinExistence type="predicted"/>
<sequence length="400" mass="44184">MASIRIYTVFASAMLAFTSSAIAQQATMPTNPYLNLMTAAHDHAKVHGALTPVLSPVDATLLTANPPVDVAQLHKAGFQVVPWTTNDPEKMRALINLRVDGIISDRPDLLRAVVKEEAAAHPDDAAYFATFDISAHRGGRGLRPENTLPSFESGLDQLSTTLETDTGVSTDHVSLIWHDQFYSPQSCRRADGSPYTLESRVYLRDISSTEAQRTFICDKLHTQFPDQKNDLALSPVSVAFAQHEHLISPYVPTYVEQLFRFTAFYVDYYRNGPGKSQPNAAERAANAEKVRFNIETKILPLPNDEPGKPLPTATGEPTTNHTVDPQTFVTTLAGAIARNHMEDRAEIQSFDFRTLILTEEQFPKIPTYYLTASPKMLSTEFVPAALRQTTPANPQRSGAN</sequence>
<dbReference type="InterPro" id="IPR030395">
    <property type="entry name" value="GP_PDE_dom"/>
</dbReference>
<feature type="compositionally biased region" description="Polar residues" evidence="1">
    <location>
        <begin position="315"/>
        <end position="324"/>
    </location>
</feature>
<feature type="chain" id="PRO_5019248597" evidence="2">
    <location>
        <begin position="24"/>
        <end position="400"/>
    </location>
</feature>
<evidence type="ECO:0000256" key="1">
    <source>
        <dbReference type="SAM" id="MobiDB-lite"/>
    </source>
</evidence>
<dbReference type="PANTHER" id="PTHR46211:SF14">
    <property type="entry name" value="GLYCEROPHOSPHODIESTER PHOSPHODIESTERASE"/>
    <property type="match status" value="1"/>
</dbReference>
<feature type="region of interest" description="Disordered" evidence="1">
    <location>
        <begin position="301"/>
        <end position="324"/>
    </location>
</feature>
<dbReference type="OrthoDB" id="384721at2"/>
<dbReference type="GO" id="GO:0008081">
    <property type="term" value="F:phosphoric diester hydrolase activity"/>
    <property type="evidence" value="ECO:0007669"/>
    <property type="project" value="InterPro"/>
</dbReference>
<dbReference type="PROSITE" id="PS51704">
    <property type="entry name" value="GP_PDE"/>
    <property type="match status" value="2"/>
</dbReference>
<feature type="domain" description="GP-PDE" evidence="3">
    <location>
        <begin position="1"/>
        <end position="114"/>
    </location>
</feature>
<evidence type="ECO:0000313" key="5">
    <source>
        <dbReference type="Proteomes" id="UP000269669"/>
    </source>
</evidence>
<keyword evidence="2" id="KW-0732">Signal</keyword>
<name>A0A428MIX2_9BACT</name>
<dbReference type="AlphaFoldDB" id="A0A428MIX2"/>
<reference evidence="4 5" key="1">
    <citation type="submission" date="2018-12" db="EMBL/GenBank/DDBJ databases">
        <title>Sequencing of bacterial isolates from soil warming experiment in Harvard Forest, Massachusetts, USA.</title>
        <authorList>
            <person name="Deangelis K."/>
        </authorList>
    </citation>
    <scope>NUCLEOTIDE SEQUENCE [LARGE SCALE GENOMIC DNA]</scope>
    <source>
        <strain evidence="4 5">EB153</strain>
    </source>
</reference>
<keyword evidence="5" id="KW-1185">Reference proteome</keyword>
<accession>A0A428MIX2</accession>
<evidence type="ECO:0000259" key="3">
    <source>
        <dbReference type="PROSITE" id="PS51704"/>
    </source>
</evidence>
<organism evidence="4 5">
    <name type="scientific">Edaphobacter aggregans</name>
    <dbReference type="NCBI Taxonomy" id="570835"/>
    <lineage>
        <taxon>Bacteria</taxon>
        <taxon>Pseudomonadati</taxon>
        <taxon>Acidobacteriota</taxon>
        <taxon>Terriglobia</taxon>
        <taxon>Terriglobales</taxon>
        <taxon>Acidobacteriaceae</taxon>
        <taxon>Edaphobacter</taxon>
    </lineage>
</organism>
<comment type="caution">
    <text evidence="4">The sequence shown here is derived from an EMBL/GenBank/DDBJ whole genome shotgun (WGS) entry which is preliminary data.</text>
</comment>
<dbReference type="EMBL" id="RSDW01000001">
    <property type="protein sequence ID" value="RSL16816.1"/>
    <property type="molecule type" value="Genomic_DNA"/>
</dbReference>
<feature type="domain" description="GP-PDE" evidence="3">
    <location>
        <begin position="131"/>
        <end position="400"/>
    </location>
</feature>
<dbReference type="RefSeq" id="WP_125485381.1">
    <property type="nucleotide sequence ID" value="NZ_RSDW01000001.1"/>
</dbReference>
<dbReference type="PANTHER" id="PTHR46211">
    <property type="entry name" value="GLYCEROPHOSPHORYL DIESTER PHOSPHODIESTERASE"/>
    <property type="match status" value="1"/>
</dbReference>
<dbReference type="InterPro" id="IPR017946">
    <property type="entry name" value="PLC-like_Pdiesterase_TIM-brl"/>
</dbReference>
<protein>
    <submittedName>
        <fullName evidence="4">Glycerophosphoryl diester phosphodiesterase</fullName>
    </submittedName>
</protein>
<dbReference type="Gene3D" id="3.20.20.190">
    <property type="entry name" value="Phosphatidylinositol (PI) phosphodiesterase"/>
    <property type="match status" value="3"/>
</dbReference>
<dbReference type="SUPFAM" id="SSF51695">
    <property type="entry name" value="PLC-like phosphodiesterases"/>
    <property type="match status" value="2"/>
</dbReference>
<gene>
    <name evidence="4" type="ORF">EDE15_2341</name>
</gene>
<evidence type="ECO:0000256" key="2">
    <source>
        <dbReference type="SAM" id="SignalP"/>
    </source>
</evidence>